<evidence type="ECO:0000259" key="13">
    <source>
        <dbReference type="PROSITE" id="PS50089"/>
    </source>
</evidence>
<dbReference type="SMART" id="SM00184">
    <property type="entry name" value="RING"/>
    <property type="match status" value="1"/>
</dbReference>
<keyword evidence="8" id="KW-0833">Ubl conjugation pathway</keyword>
<keyword evidence="7 12" id="KW-0863">Zinc-finger</keyword>
<dbReference type="GO" id="GO:0016567">
    <property type="term" value="P:protein ubiquitination"/>
    <property type="evidence" value="ECO:0007669"/>
    <property type="project" value="TreeGrafter"/>
</dbReference>
<dbReference type="GO" id="GO:0016020">
    <property type="term" value="C:membrane"/>
    <property type="evidence" value="ECO:0007669"/>
    <property type="project" value="UniProtKB-SubCell"/>
</dbReference>
<dbReference type="Gene3D" id="3.30.40.10">
    <property type="entry name" value="Zinc/RING finger domain, C3HC4 (zinc finger)"/>
    <property type="match status" value="1"/>
</dbReference>
<name>A0A6U9AJC4_9DINO</name>
<feature type="domain" description="RING-type" evidence="13">
    <location>
        <begin position="168"/>
        <end position="210"/>
    </location>
</feature>
<keyword evidence="11" id="KW-0472">Membrane</keyword>
<evidence type="ECO:0000256" key="5">
    <source>
        <dbReference type="ARBA" id="ARBA00022692"/>
    </source>
</evidence>
<dbReference type="EC" id="2.3.2.27" evidence="3"/>
<dbReference type="GO" id="GO:0008270">
    <property type="term" value="F:zinc ion binding"/>
    <property type="evidence" value="ECO:0007669"/>
    <property type="project" value="UniProtKB-KW"/>
</dbReference>
<dbReference type="InterPro" id="IPR001841">
    <property type="entry name" value="Znf_RING"/>
</dbReference>
<gene>
    <name evidence="14" type="ORF">BRAN1462_LOCUS20002</name>
</gene>
<sequence>MAKNVGRISRKRMLLRRMAWRRTGMRFSSAFPEGGQACEMISWGRSGEFRKSRRIGATIGSSRSNSRVRWADIDPMWLHGPGLRLGASLFRRDVWPSFAAGDEYFDPTLPCGLRQGEVMDLMYRELKPEDYEVLSKLDEAVPKTDIVQRSLVDGLPQARAADLGADECGVCLAKLDGAELVSKLPCQHAFHPQCIGKWLTQCKNSCPLCSLPIDKAKA</sequence>
<evidence type="ECO:0000256" key="4">
    <source>
        <dbReference type="ARBA" id="ARBA00022679"/>
    </source>
</evidence>
<dbReference type="GO" id="GO:0061630">
    <property type="term" value="F:ubiquitin protein ligase activity"/>
    <property type="evidence" value="ECO:0007669"/>
    <property type="project" value="UniProtKB-EC"/>
</dbReference>
<keyword evidence="5" id="KW-0812">Transmembrane</keyword>
<evidence type="ECO:0000256" key="6">
    <source>
        <dbReference type="ARBA" id="ARBA00022723"/>
    </source>
</evidence>
<evidence type="ECO:0000256" key="12">
    <source>
        <dbReference type="PROSITE-ProRule" id="PRU00175"/>
    </source>
</evidence>
<evidence type="ECO:0000313" key="14">
    <source>
        <dbReference type="EMBL" id="CAD9552706.1"/>
    </source>
</evidence>
<dbReference type="GO" id="GO:0006511">
    <property type="term" value="P:ubiquitin-dependent protein catabolic process"/>
    <property type="evidence" value="ECO:0007669"/>
    <property type="project" value="TreeGrafter"/>
</dbReference>
<keyword evidence="4" id="KW-0808">Transferase</keyword>
<dbReference type="PANTHER" id="PTHR45977:SF4">
    <property type="entry name" value="RING-TYPE DOMAIN-CONTAINING PROTEIN"/>
    <property type="match status" value="1"/>
</dbReference>
<evidence type="ECO:0000256" key="10">
    <source>
        <dbReference type="ARBA" id="ARBA00022989"/>
    </source>
</evidence>
<dbReference type="EMBL" id="HBGW01031670">
    <property type="protein sequence ID" value="CAD9552706.1"/>
    <property type="molecule type" value="Transcribed_RNA"/>
</dbReference>
<evidence type="ECO:0000256" key="3">
    <source>
        <dbReference type="ARBA" id="ARBA00012483"/>
    </source>
</evidence>
<protein>
    <recommendedName>
        <fullName evidence="3">RING-type E3 ubiquitin transferase</fullName>
        <ecNumber evidence="3">2.3.2.27</ecNumber>
    </recommendedName>
</protein>
<comment type="catalytic activity">
    <reaction evidence="1">
        <text>S-ubiquitinyl-[E2 ubiquitin-conjugating enzyme]-L-cysteine + [acceptor protein]-L-lysine = [E2 ubiquitin-conjugating enzyme]-L-cysteine + N(6)-ubiquitinyl-[acceptor protein]-L-lysine.</text>
        <dbReference type="EC" id="2.3.2.27"/>
    </reaction>
</comment>
<evidence type="ECO:0000256" key="9">
    <source>
        <dbReference type="ARBA" id="ARBA00022833"/>
    </source>
</evidence>
<dbReference type="InterPro" id="IPR013083">
    <property type="entry name" value="Znf_RING/FYVE/PHD"/>
</dbReference>
<keyword evidence="10" id="KW-1133">Transmembrane helix</keyword>
<dbReference type="PANTHER" id="PTHR45977">
    <property type="entry name" value="TARGET OF ERK KINASE MPK-1"/>
    <property type="match status" value="1"/>
</dbReference>
<evidence type="ECO:0000256" key="11">
    <source>
        <dbReference type="ARBA" id="ARBA00023136"/>
    </source>
</evidence>
<evidence type="ECO:0000256" key="1">
    <source>
        <dbReference type="ARBA" id="ARBA00000900"/>
    </source>
</evidence>
<dbReference type="AlphaFoldDB" id="A0A6U9AJC4"/>
<dbReference type="PROSITE" id="PS50089">
    <property type="entry name" value="ZF_RING_2"/>
    <property type="match status" value="1"/>
</dbReference>
<comment type="subcellular location">
    <subcellularLocation>
        <location evidence="2">Membrane</location>
        <topology evidence="2">Multi-pass membrane protein</topology>
    </subcellularLocation>
</comment>
<dbReference type="Pfam" id="PF13639">
    <property type="entry name" value="zf-RING_2"/>
    <property type="match status" value="1"/>
</dbReference>
<reference evidence="14" key="1">
    <citation type="submission" date="2021-01" db="EMBL/GenBank/DDBJ databases">
        <authorList>
            <person name="Corre E."/>
            <person name="Pelletier E."/>
            <person name="Niang G."/>
            <person name="Scheremetjew M."/>
            <person name="Finn R."/>
            <person name="Kale V."/>
            <person name="Holt S."/>
            <person name="Cochrane G."/>
            <person name="Meng A."/>
            <person name="Brown T."/>
            <person name="Cohen L."/>
        </authorList>
    </citation>
    <scope>NUCLEOTIDE SEQUENCE</scope>
    <source>
        <strain evidence="14">RCC3387</strain>
    </source>
</reference>
<accession>A0A6U9AJC4</accession>
<dbReference type="SUPFAM" id="SSF57850">
    <property type="entry name" value="RING/U-box"/>
    <property type="match status" value="1"/>
</dbReference>
<organism evidence="14">
    <name type="scientific">Zooxanthella nutricula</name>
    <dbReference type="NCBI Taxonomy" id="1333877"/>
    <lineage>
        <taxon>Eukaryota</taxon>
        <taxon>Sar</taxon>
        <taxon>Alveolata</taxon>
        <taxon>Dinophyceae</taxon>
        <taxon>Peridiniales</taxon>
        <taxon>Peridiniales incertae sedis</taxon>
        <taxon>Zooxanthella</taxon>
    </lineage>
</organism>
<evidence type="ECO:0000256" key="8">
    <source>
        <dbReference type="ARBA" id="ARBA00022786"/>
    </source>
</evidence>
<evidence type="ECO:0000256" key="2">
    <source>
        <dbReference type="ARBA" id="ARBA00004141"/>
    </source>
</evidence>
<keyword evidence="9" id="KW-0862">Zinc</keyword>
<evidence type="ECO:0000256" key="7">
    <source>
        <dbReference type="ARBA" id="ARBA00022771"/>
    </source>
</evidence>
<proteinExistence type="predicted"/>
<keyword evidence="6" id="KW-0479">Metal-binding</keyword>